<dbReference type="AlphaFoldDB" id="A0A640SPA9"/>
<evidence type="ECO:0000313" key="1">
    <source>
        <dbReference type="EMBL" id="GFE12632.1"/>
    </source>
</evidence>
<sequence>MLVMEIADRDTTQRRVATVHDREAVRILPTPLLLPPLHPLLRVREGGDGRIGLSFHHGFGERFPHSEDIGRLPRT</sequence>
<protein>
    <submittedName>
        <fullName evidence="1">Uncharacterized protein</fullName>
    </submittedName>
</protein>
<name>A0A640SPA9_9ACTN</name>
<keyword evidence="2" id="KW-1185">Reference proteome</keyword>
<dbReference type="Proteomes" id="UP000430079">
    <property type="component" value="Unassembled WGS sequence"/>
</dbReference>
<reference evidence="1 2" key="1">
    <citation type="submission" date="2019-12" db="EMBL/GenBank/DDBJ databases">
        <title>Whole genome shotgun sequence of Streptomyces hygroscopicus subsp. glebosus NBRC 13786.</title>
        <authorList>
            <person name="Ichikawa N."/>
            <person name="Kimura A."/>
            <person name="Kitahashi Y."/>
            <person name="Komaki H."/>
            <person name="Tamura T."/>
        </authorList>
    </citation>
    <scope>NUCLEOTIDE SEQUENCE [LARGE SCALE GENOMIC DNA]</scope>
    <source>
        <strain evidence="1 2">NBRC 13786</strain>
    </source>
</reference>
<gene>
    <name evidence="1" type="ORF">Sgleb_06790</name>
</gene>
<accession>A0A640SPA9</accession>
<evidence type="ECO:0000313" key="2">
    <source>
        <dbReference type="Proteomes" id="UP000430079"/>
    </source>
</evidence>
<proteinExistence type="predicted"/>
<comment type="caution">
    <text evidence="1">The sequence shown here is derived from an EMBL/GenBank/DDBJ whole genome shotgun (WGS) entry which is preliminary data.</text>
</comment>
<dbReference type="EMBL" id="BLIO01000001">
    <property type="protein sequence ID" value="GFE12632.1"/>
    <property type="molecule type" value="Genomic_DNA"/>
</dbReference>
<organism evidence="1 2">
    <name type="scientific">Streptomyces glebosus</name>
    <dbReference type="NCBI Taxonomy" id="249580"/>
    <lineage>
        <taxon>Bacteria</taxon>
        <taxon>Bacillati</taxon>
        <taxon>Actinomycetota</taxon>
        <taxon>Actinomycetes</taxon>
        <taxon>Kitasatosporales</taxon>
        <taxon>Streptomycetaceae</taxon>
        <taxon>Streptomyces</taxon>
    </lineage>
</organism>